<feature type="chain" id="PRO_5032701420" evidence="2">
    <location>
        <begin position="34"/>
        <end position="153"/>
    </location>
</feature>
<feature type="signal peptide" evidence="2">
    <location>
        <begin position="1"/>
        <end position="33"/>
    </location>
</feature>
<dbReference type="AlphaFoldDB" id="A0A856MEU9"/>
<sequence>MFQPAKYQSGRLGVFLVLAVSSLAITVETPAFAQPQPQDIQIFTPDSSSPPPPEPAARPVPPAEVNPRVQNPRPSIFREPPYNRYYEAQAPRPPQKPGKRPHKKGPRPDQGPAKAPRPDGRNAPPPPPARGNEVAPPPPARGNEAAPPPPAPQ</sequence>
<evidence type="ECO:0000313" key="4">
    <source>
        <dbReference type="Proteomes" id="UP000503129"/>
    </source>
</evidence>
<name>A0A856MEU9_9CYAN</name>
<dbReference type="KEGG" id="bsen:DP114_15835"/>
<feature type="compositionally biased region" description="Pro residues" evidence="1">
    <location>
        <begin position="123"/>
        <end position="153"/>
    </location>
</feature>
<evidence type="ECO:0000313" key="3">
    <source>
        <dbReference type="EMBL" id="QDL09172.1"/>
    </source>
</evidence>
<accession>A0A856MEU9</accession>
<dbReference type="RefSeq" id="WP_171976523.1">
    <property type="nucleotide sequence ID" value="NZ_CAWOXK010000001.1"/>
</dbReference>
<feature type="compositionally biased region" description="Polar residues" evidence="1">
    <location>
        <begin position="35"/>
        <end position="47"/>
    </location>
</feature>
<protein>
    <submittedName>
        <fullName evidence="3">Uncharacterized protein</fullName>
    </submittedName>
</protein>
<feature type="compositionally biased region" description="Pro residues" evidence="1">
    <location>
        <begin position="48"/>
        <end position="64"/>
    </location>
</feature>
<dbReference type="Proteomes" id="UP000503129">
    <property type="component" value="Chromosome"/>
</dbReference>
<feature type="region of interest" description="Disordered" evidence="1">
    <location>
        <begin position="31"/>
        <end position="153"/>
    </location>
</feature>
<dbReference type="EMBL" id="CP030118">
    <property type="protein sequence ID" value="QDL09172.1"/>
    <property type="molecule type" value="Genomic_DNA"/>
</dbReference>
<evidence type="ECO:0000256" key="1">
    <source>
        <dbReference type="SAM" id="MobiDB-lite"/>
    </source>
</evidence>
<proteinExistence type="predicted"/>
<evidence type="ECO:0000256" key="2">
    <source>
        <dbReference type="SAM" id="SignalP"/>
    </source>
</evidence>
<keyword evidence="4" id="KW-1185">Reference proteome</keyword>
<reference evidence="3 4" key="1">
    <citation type="submission" date="2018-06" db="EMBL/GenBank/DDBJ databases">
        <title>Comparative genomics of Brasilonema spp. strains.</title>
        <authorList>
            <person name="Alvarenga D.O."/>
            <person name="Fiore M.F."/>
            <person name="Varani A.M."/>
        </authorList>
    </citation>
    <scope>NUCLEOTIDE SEQUENCE [LARGE SCALE GENOMIC DNA]</scope>
    <source>
        <strain evidence="3 4">CENA114</strain>
    </source>
</reference>
<gene>
    <name evidence="3" type="ORF">DP114_15835</name>
</gene>
<organism evidence="3 4">
    <name type="scientific">Brasilonema sennae CENA114</name>
    <dbReference type="NCBI Taxonomy" id="415709"/>
    <lineage>
        <taxon>Bacteria</taxon>
        <taxon>Bacillati</taxon>
        <taxon>Cyanobacteriota</taxon>
        <taxon>Cyanophyceae</taxon>
        <taxon>Nostocales</taxon>
        <taxon>Scytonemataceae</taxon>
        <taxon>Brasilonema</taxon>
        <taxon>Bromeliae group (in: Brasilonema)</taxon>
    </lineage>
</organism>
<keyword evidence="2" id="KW-0732">Signal</keyword>